<organism evidence="1 2">
    <name type="scientific">Monosporascus cannonballus</name>
    <dbReference type="NCBI Taxonomy" id="155416"/>
    <lineage>
        <taxon>Eukaryota</taxon>
        <taxon>Fungi</taxon>
        <taxon>Dikarya</taxon>
        <taxon>Ascomycota</taxon>
        <taxon>Pezizomycotina</taxon>
        <taxon>Sordariomycetes</taxon>
        <taxon>Xylariomycetidae</taxon>
        <taxon>Xylariales</taxon>
        <taxon>Xylariales incertae sedis</taxon>
        <taxon>Monosporascus</taxon>
    </lineage>
</organism>
<gene>
    <name evidence="1" type="ORF">DL762_006865</name>
</gene>
<comment type="caution">
    <text evidence="1">The sequence shown here is derived from an EMBL/GenBank/DDBJ whole genome shotgun (WGS) entry which is preliminary data.</text>
</comment>
<protein>
    <submittedName>
        <fullName evidence="1">Uncharacterized protein</fullName>
    </submittedName>
</protein>
<name>A0ABY0H0W1_9PEZI</name>
<proteinExistence type="predicted"/>
<dbReference type="Proteomes" id="UP000294003">
    <property type="component" value="Unassembled WGS sequence"/>
</dbReference>
<evidence type="ECO:0000313" key="2">
    <source>
        <dbReference type="Proteomes" id="UP000294003"/>
    </source>
</evidence>
<accession>A0ABY0H0W1</accession>
<evidence type="ECO:0000313" key="1">
    <source>
        <dbReference type="EMBL" id="RYO81933.1"/>
    </source>
</evidence>
<dbReference type="EMBL" id="QJNS01000235">
    <property type="protein sequence ID" value="RYO81933.1"/>
    <property type="molecule type" value="Genomic_DNA"/>
</dbReference>
<reference evidence="1 2" key="1">
    <citation type="submission" date="2018-06" db="EMBL/GenBank/DDBJ databases">
        <title>Complete Genomes of Monosporascus.</title>
        <authorList>
            <person name="Robinson A.J."/>
            <person name="Natvig D.O."/>
        </authorList>
    </citation>
    <scope>NUCLEOTIDE SEQUENCE [LARGE SCALE GENOMIC DNA]</scope>
    <source>
        <strain evidence="1 2">CBS 609.92</strain>
    </source>
</reference>
<sequence>MSRGNIVNPMDLSKVADCVIKNTGIGKLGSAASADPAADTATEPTMRMAAAPITTRGVAPTTVKIPPIMTK</sequence>
<keyword evidence="2" id="KW-1185">Reference proteome</keyword>